<evidence type="ECO:0000256" key="5">
    <source>
        <dbReference type="SAM" id="Phobius"/>
    </source>
</evidence>
<feature type="transmembrane region" description="Helical" evidence="5">
    <location>
        <begin position="86"/>
        <end position="104"/>
    </location>
</feature>
<keyword evidence="7" id="KW-1185">Reference proteome</keyword>
<feature type="transmembrane region" description="Helical" evidence="5">
    <location>
        <begin position="204"/>
        <end position="223"/>
    </location>
</feature>
<sequence length="296" mass="33246">MLLQTREGNALSGFEYYHYNPSMAAAVIFILLFLATTSLHGYQMFRTRTWFMTAFFIGGCFEIIGYCGRAASASESPDWTLGPYCIQSLFLLVAPALFAASIYMELARIVLMVDADHLLFIRRTWLTRLFVGGDCFSFLMQASGGGMMAGSGDMINIGEKLVLGGLGLQIIFFGLFVIAGVVFHVRARKNPTPKCKKMPWQRHLFSMYIVSILIFIRSIVRLTEYGQGFNGYIISREWYLYVFDACMMLLAMITMNIIHPSEVAALIRGSGRMVEKVIKTKDIQVTQYALATGPWA</sequence>
<dbReference type="Pfam" id="PF04479">
    <property type="entry name" value="RTA1"/>
    <property type="match status" value="1"/>
</dbReference>
<keyword evidence="4 5" id="KW-0472">Membrane</keyword>
<gene>
    <name evidence="6" type="ORF">AC578_196</name>
</gene>
<evidence type="ECO:0000256" key="4">
    <source>
        <dbReference type="ARBA" id="ARBA00023136"/>
    </source>
</evidence>
<dbReference type="AlphaFoldDB" id="A0A139HIJ2"/>
<dbReference type="STRING" id="321146.A0A139HIJ2"/>
<keyword evidence="2 5" id="KW-0812">Transmembrane</keyword>
<evidence type="ECO:0000313" key="7">
    <source>
        <dbReference type="Proteomes" id="UP000070133"/>
    </source>
</evidence>
<comment type="subcellular location">
    <subcellularLocation>
        <location evidence="1">Membrane</location>
        <topology evidence="1">Multi-pass membrane protein</topology>
    </subcellularLocation>
</comment>
<feature type="transmembrane region" description="Helical" evidence="5">
    <location>
        <begin position="49"/>
        <end position="66"/>
    </location>
</feature>
<feature type="transmembrane region" description="Helical" evidence="5">
    <location>
        <begin position="161"/>
        <end position="183"/>
    </location>
</feature>
<dbReference type="PANTHER" id="PTHR31465">
    <property type="entry name" value="PROTEIN RTA1-RELATED"/>
    <property type="match status" value="1"/>
</dbReference>
<organism evidence="6 7">
    <name type="scientific">Pseudocercospora eumusae</name>
    <dbReference type="NCBI Taxonomy" id="321146"/>
    <lineage>
        <taxon>Eukaryota</taxon>
        <taxon>Fungi</taxon>
        <taxon>Dikarya</taxon>
        <taxon>Ascomycota</taxon>
        <taxon>Pezizomycotina</taxon>
        <taxon>Dothideomycetes</taxon>
        <taxon>Dothideomycetidae</taxon>
        <taxon>Mycosphaerellales</taxon>
        <taxon>Mycosphaerellaceae</taxon>
        <taxon>Pseudocercospora</taxon>
    </lineage>
</organism>
<protein>
    <recommendedName>
        <fullName evidence="8">RTA1 domain protein</fullName>
    </recommendedName>
</protein>
<evidence type="ECO:0000256" key="2">
    <source>
        <dbReference type="ARBA" id="ARBA00022692"/>
    </source>
</evidence>
<feature type="transmembrane region" description="Helical" evidence="5">
    <location>
        <begin position="238"/>
        <end position="258"/>
    </location>
</feature>
<proteinExistence type="predicted"/>
<evidence type="ECO:0000313" key="6">
    <source>
        <dbReference type="EMBL" id="KXT02304.1"/>
    </source>
</evidence>
<dbReference type="GO" id="GO:0016020">
    <property type="term" value="C:membrane"/>
    <property type="evidence" value="ECO:0007669"/>
    <property type="project" value="UniProtKB-SubCell"/>
</dbReference>
<dbReference type="OrthoDB" id="3358017at2759"/>
<keyword evidence="3 5" id="KW-1133">Transmembrane helix</keyword>
<feature type="transmembrane region" description="Helical" evidence="5">
    <location>
        <begin position="125"/>
        <end position="149"/>
    </location>
</feature>
<dbReference type="PANTHER" id="PTHR31465:SF1">
    <property type="entry name" value="PROTEIN RTA1-RELATED"/>
    <property type="match status" value="1"/>
</dbReference>
<dbReference type="InterPro" id="IPR007568">
    <property type="entry name" value="RTA1"/>
</dbReference>
<dbReference type="EMBL" id="LFZN01000043">
    <property type="protein sequence ID" value="KXT02304.1"/>
    <property type="molecule type" value="Genomic_DNA"/>
</dbReference>
<reference evidence="6 7" key="1">
    <citation type="submission" date="2015-07" db="EMBL/GenBank/DDBJ databases">
        <title>Comparative genomics of the Sigatoka disease complex on banana suggests a link between parallel evolutionary changes in Pseudocercospora fijiensis and Pseudocercospora eumusae and increased virulence on the banana host.</title>
        <authorList>
            <person name="Chang T.-C."/>
            <person name="Salvucci A."/>
            <person name="Crous P.W."/>
            <person name="Stergiopoulos I."/>
        </authorList>
    </citation>
    <scope>NUCLEOTIDE SEQUENCE [LARGE SCALE GENOMIC DNA]</scope>
    <source>
        <strain evidence="6 7">CBS 114824</strain>
    </source>
</reference>
<evidence type="ECO:0000256" key="1">
    <source>
        <dbReference type="ARBA" id="ARBA00004141"/>
    </source>
</evidence>
<accession>A0A139HIJ2</accession>
<dbReference type="Proteomes" id="UP000070133">
    <property type="component" value="Unassembled WGS sequence"/>
</dbReference>
<evidence type="ECO:0000256" key="3">
    <source>
        <dbReference type="ARBA" id="ARBA00022989"/>
    </source>
</evidence>
<feature type="transmembrane region" description="Helical" evidence="5">
    <location>
        <begin position="23"/>
        <end position="42"/>
    </location>
</feature>
<comment type="caution">
    <text evidence="6">The sequence shown here is derived from an EMBL/GenBank/DDBJ whole genome shotgun (WGS) entry which is preliminary data.</text>
</comment>
<evidence type="ECO:0008006" key="8">
    <source>
        <dbReference type="Google" id="ProtNLM"/>
    </source>
</evidence>
<name>A0A139HIJ2_9PEZI</name>